<organism evidence="2 3">
    <name type="scientific">Trema orientale</name>
    <name type="common">Charcoal tree</name>
    <name type="synonym">Celtis orientalis</name>
    <dbReference type="NCBI Taxonomy" id="63057"/>
    <lineage>
        <taxon>Eukaryota</taxon>
        <taxon>Viridiplantae</taxon>
        <taxon>Streptophyta</taxon>
        <taxon>Embryophyta</taxon>
        <taxon>Tracheophyta</taxon>
        <taxon>Spermatophyta</taxon>
        <taxon>Magnoliopsida</taxon>
        <taxon>eudicotyledons</taxon>
        <taxon>Gunneridae</taxon>
        <taxon>Pentapetalae</taxon>
        <taxon>rosids</taxon>
        <taxon>fabids</taxon>
        <taxon>Rosales</taxon>
        <taxon>Cannabaceae</taxon>
        <taxon>Trema</taxon>
    </lineage>
</organism>
<dbReference type="EMBL" id="JXTC01000032">
    <property type="protein sequence ID" value="PON97309.1"/>
    <property type="molecule type" value="Genomic_DNA"/>
</dbReference>
<name>A0A2P5FHP4_TREOI</name>
<evidence type="ECO:0000313" key="3">
    <source>
        <dbReference type="Proteomes" id="UP000237000"/>
    </source>
</evidence>
<reference evidence="3" key="1">
    <citation type="submission" date="2016-06" db="EMBL/GenBank/DDBJ databases">
        <title>Parallel loss of symbiosis genes in relatives of nitrogen-fixing non-legume Parasponia.</title>
        <authorList>
            <person name="Van Velzen R."/>
            <person name="Holmer R."/>
            <person name="Bu F."/>
            <person name="Rutten L."/>
            <person name="Van Zeijl A."/>
            <person name="Liu W."/>
            <person name="Santuari L."/>
            <person name="Cao Q."/>
            <person name="Sharma T."/>
            <person name="Shen D."/>
            <person name="Roswanjaya Y."/>
            <person name="Wardhani T."/>
            <person name="Kalhor M.S."/>
            <person name="Jansen J."/>
            <person name="Van den Hoogen J."/>
            <person name="Gungor B."/>
            <person name="Hartog M."/>
            <person name="Hontelez J."/>
            <person name="Verver J."/>
            <person name="Yang W.-C."/>
            <person name="Schijlen E."/>
            <person name="Repin R."/>
            <person name="Schilthuizen M."/>
            <person name="Schranz E."/>
            <person name="Heidstra R."/>
            <person name="Miyata K."/>
            <person name="Fedorova E."/>
            <person name="Kohlen W."/>
            <person name="Bisseling T."/>
            <person name="Smit S."/>
            <person name="Geurts R."/>
        </authorList>
    </citation>
    <scope>NUCLEOTIDE SEQUENCE [LARGE SCALE GENOMIC DNA]</scope>
    <source>
        <strain evidence="3">cv. RG33-2</strain>
    </source>
</reference>
<feature type="compositionally biased region" description="Basic and acidic residues" evidence="1">
    <location>
        <begin position="20"/>
        <end position="60"/>
    </location>
</feature>
<dbReference type="Proteomes" id="UP000237000">
    <property type="component" value="Unassembled WGS sequence"/>
</dbReference>
<sequence>MDVDTDECLNIKGSSTLFGTEKHERQRETVRARETERERESERERENKISAKVRGEERRRGGTLSN</sequence>
<dbReference type="AlphaFoldDB" id="A0A2P5FHP4"/>
<protein>
    <submittedName>
        <fullName evidence="2">Uncharacterized protein</fullName>
    </submittedName>
</protein>
<evidence type="ECO:0000313" key="2">
    <source>
        <dbReference type="EMBL" id="PON97309.1"/>
    </source>
</evidence>
<feature type="region of interest" description="Disordered" evidence="1">
    <location>
        <begin position="19"/>
        <end position="66"/>
    </location>
</feature>
<dbReference type="InParanoid" id="A0A2P5FHP4"/>
<comment type="caution">
    <text evidence="2">The sequence shown here is derived from an EMBL/GenBank/DDBJ whole genome shotgun (WGS) entry which is preliminary data.</text>
</comment>
<accession>A0A2P5FHP4</accession>
<evidence type="ECO:0000256" key="1">
    <source>
        <dbReference type="SAM" id="MobiDB-lite"/>
    </source>
</evidence>
<keyword evidence="3" id="KW-1185">Reference proteome</keyword>
<proteinExistence type="predicted"/>
<gene>
    <name evidence="2" type="ORF">TorRG33x02_067760</name>
</gene>